<evidence type="ECO:0000256" key="4">
    <source>
        <dbReference type="ARBA" id="ARBA00022724"/>
    </source>
</evidence>
<feature type="compositionally biased region" description="Low complexity" evidence="12">
    <location>
        <begin position="1"/>
        <end position="16"/>
    </location>
</feature>
<feature type="region of interest" description="Disordered" evidence="12">
    <location>
        <begin position="1"/>
        <end position="21"/>
    </location>
</feature>
<dbReference type="InterPro" id="IPR001523">
    <property type="entry name" value="Paired_dom"/>
</dbReference>
<dbReference type="Pfam" id="PF00292">
    <property type="entry name" value="PAX"/>
    <property type="match status" value="1"/>
</dbReference>
<evidence type="ECO:0000256" key="6">
    <source>
        <dbReference type="ARBA" id="ARBA00023125"/>
    </source>
</evidence>
<keyword evidence="4" id="KW-0563">Paired box</keyword>
<dbReference type="EMBL" id="JBAMIC010000018">
    <property type="protein sequence ID" value="KAK7094834.1"/>
    <property type="molecule type" value="Genomic_DNA"/>
</dbReference>
<keyword evidence="16" id="KW-1185">Reference proteome</keyword>
<evidence type="ECO:0000256" key="9">
    <source>
        <dbReference type="ARBA" id="ARBA00023242"/>
    </source>
</evidence>
<dbReference type="GO" id="GO:0000978">
    <property type="term" value="F:RNA polymerase II cis-regulatory region sequence-specific DNA binding"/>
    <property type="evidence" value="ECO:0007669"/>
    <property type="project" value="TreeGrafter"/>
</dbReference>
<dbReference type="Pfam" id="PF00046">
    <property type="entry name" value="Homeodomain"/>
    <property type="match status" value="1"/>
</dbReference>
<keyword evidence="7 10" id="KW-0371">Homeobox</keyword>
<feature type="compositionally biased region" description="Basic and acidic residues" evidence="12">
    <location>
        <begin position="452"/>
        <end position="475"/>
    </location>
</feature>
<evidence type="ECO:0000256" key="7">
    <source>
        <dbReference type="ARBA" id="ARBA00023155"/>
    </source>
</evidence>
<dbReference type="InterPro" id="IPR001356">
    <property type="entry name" value="HD"/>
</dbReference>
<dbReference type="GO" id="GO:0005634">
    <property type="term" value="C:nucleus"/>
    <property type="evidence" value="ECO:0007669"/>
    <property type="project" value="UniProtKB-SubCell"/>
</dbReference>
<comment type="subcellular location">
    <subcellularLocation>
        <location evidence="1 10 11">Nucleus</location>
    </subcellularLocation>
</comment>
<evidence type="ECO:0000256" key="10">
    <source>
        <dbReference type="PROSITE-ProRule" id="PRU00108"/>
    </source>
</evidence>
<feature type="compositionally biased region" description="Acidic residues" evidence="12">
    <location>
        <begin position="220"/>
        <end position="233"/>
    </location>
</feature>
<evidence type="ECO:0000256" key="5">
    <source>
        <dbReference type="ARBA" id="ARBA00023015"/>
    </source>
</evidence>
<evidence type="ECO:0000256" key="11">
    <source>
        <dbReference type="RuleBase" id="RU000682"/>
    </source>
</evidence>
<evidence type="ECO:0000256" key="2">
    <source>
        <dbReference type="ARBA" id="ARBA00005733"/>
    </source>
</evidence>
<dbReference type="GO" id="GO:0000981">
    <property type="term" value="F:DNA-binding transcription factor activity, RNA polymerase II-specific"/>
    <property type="evidence" value="ECO:0007669"/>
    <property type="project" value="InterPro"/>
</dbReference>
<keyword evidence="9 10" id="KW-0539">Nucleus</keyword>
<evidence type="ECO:0000256" key="1">
    <source>
        <dbReference type="ARBA" id="ARBA00004123"/>
    </source>
</evidence>
<proteinExistence type="inferred from homology"/>
<reference evidence="15 16" key="1">
    <citation type="submission" date="2024-02" db="EMBL/GenBank/DDBJ databases">
        <title>Chromosome-scale genome assembly of the rough periwinkle Littorina saxatilis.</title>
        <authorList>
            <person name="De Jode A."/>
            <person name="Faria R."/>
            <person name="Formenti G."/>
            <person name="Sims Y."/>
            <person name="Smith T.P."/>
            <person name="Tracey A."/>
            <person name="Wood J.M.D."/>
            <person name="Zagrodzka Z.B."/>
            <person name="Johannesson K."/>
            <person name="Butlin R.K."/>
            <person name="Leder E.H."/>
        </authorList>
    </citation>
    <scope>NUCLEOTIDE SEQUENCE [LARGE SCALE GENOMIC DNA]</scope>
    <source>
        <strain evidence="15">Snail1</strain>
        <tissue evidence="15">Muscle</tissue>
    </source>
</reference>
<feature type="compositionally biased region" description="Low complexity" evidence="12">
    <location>
        <begin position="379"/>
        <end position="389"/>
    </location>
</feature>
<comment type="similarity">
    <text evidence="2">Belongs to the paired homeobox family.</text>
</comment>
<feature type="region of interest" description="Disordered" evidence="12">
    <location>
        <begin position="220"/>
        <end position="239"/>
    </location>
</feature>
<feature type="compositionally biased region" description="Low complexity" evidence="12">
    <location>
        <begin position="432"/>
        <end position="443"/>
    </location>
</feature>
<comment type="caution">
    <text evidence="15">The sequence shown here is derived from an EMBL/GenBank/DDBJ whole genome shotgun (WGS) entry which is preliminary data.</text>
</comment>
<dbReference type="AlphaFoldDB" id="A0AAN9G4T2"/>
<evidence type="ECO:0000259" key="13">
    <source>
        <dbReference type="PROSITE" id="PS50071"/>
    </source>
</evidence>
<dbReference type="SMART" id="SM00351">
    <property type="entry name" value="PAX"/>
    <property type="match status" value="1"/>
</dbReference>
<dbReference type="InterPro" id="IPR009057">
    <property type="entry name" value="Homeodomain-like_sf"/>
</dbReference>
<dbReference type="SUPFAM" id="SSF46689">
    <property type="entry name" value="Homeodomain-like"/>
    <property type="match status" value="2"/>
</dbReference>
<evidence type="ECO:0000256" key="3">
    <source>
        <dbReference type="ARBA" id="ARBA00022473"/>
    </source>
</evidence>
<dbReference type="FunFam" id="1.10.10.10:FF:000003">
    <property type="entry name" value="Paired box protein Pax-6"/>
    <property type="match status" value="1"/>
</dbReference>
<dbReference type="PANTHER" id="PTHR45636">
    <property type="entry name" value="PAIRED BOX PROTEIN PAX-6-RELATED-RELATED"/>
    <property type="match status" value="1"/>
</dbReference>
<dbReference type="Proteomes" id="UP001374579">
    <property type="component" value="Unassembled WGS sequence"/>
</dbReference>
<feature type="DNA-binding region" description="Homeobox" evidence="10">
    <location>
        <begin position="239"/>
        <end position="298"/>
    </location>
</feature>
<accession>A0AAN9G4T2</accession>
<name>A0AAN9G4T2_9CAEN</name>
<keyword evidence="5" id="KW-0805">Transcription regulation</keyword>
<evidence type="ECO:0000313" key="15">
    <source>
        <dbReference type="EMBL" id="KAK7094834.1"/>
    </source>
</evidence>
<gene>
    <name evidence="15" type="ORF">V1264_006333</name>
</gene>
<dbReference type="FunFam" id="1.10.10.60:FF:000679">
    <property type="entry name" value="Homeobox protein aristaless"/>
    <property type="match status" value="1"/>
</dbReference>
<evidence type="ECO:0000259" key="14">
    <source>
        <dbReference type="PROSITE" id="PS51057"/>
    </source>
</evidence>
<sequence>MEDLLTSSALSTMTSSSRRDMTSLMGLPFPSPLLLRTAVDPRSPPVPRDYFNRLWSRLYDPLSVRCNSIGGSKPKVATPSVVAKIEELKRDNPTMFAWEIRDRLLSEGVCTQANVPSVSSINRILRNRAAERAASEYAKMASQVLQPIYRPWFTAPPAMTFPGPFPGSPFLKMTTPSLSENVAVPQDLSASARTDLQENCDGGGCGASSDVDLDEKDADNAEDEHFDSQESYDDGPQKLRRSRTTFTGEQLHVLEKEFERTHYPGVAVREALASRTGLSEARVQVWFSNRRAKWRRQQRLKLLQSSPSFLLRYPPLHMPPSAAHAQHESFRLLHSPPSAACNLSVGTSSHHASSNMVSQNSVHFPLSFSQPVFSPNFASSRLTSSSTARQETPSPPAPAQPGVKRSLGSERSAFTSIERLVGLGKSEESSEKTNSGSNNNNNSPKYLGSHFDYNHIHDSDNSHCSDDSLDVDGEK</sequence>
<feature type="region of interest" description="Disordered" evidence="12">
    <location>
        <begin position="379"/>
        <end position="475"/>
    </location>
</feature>
<keyword evidence="6 10" id="KW-0238">DNA-binding</keyword>
<dbReference type="Gene3D" id="1.10.10.60">
    <property type="entry name" value="Homeodomain-like"/>
    <property type="match status" value="1"/>
</dbReference>
<organism evidence="15 16">
    <name type="scientific">Littorina saxatilis</name>
    <dbReference type="NCBI Taxonomy" id="31220"/>
    <lineage>
        <taxon>Eukaryota</taxon>
        <taxon>Metazoa</taxon>
        <taxon>Spiralia</taxon>
        <taxon>Lophotrochozoa</taxon>
        <taxon>Mollusca</taxon>
        <taxon>Gastropoda</taxon>
        <taxon>Caenogastropoda</taxon>
        <taxon>Littorinimorpha</taxon>
        <taxon>Littorinoidea</taxon>
        <taxon>Littorinidae</taxon>
        <taxon>Littorina</taxon>
    </lineage>
</organism>
<dbReference type="InterPro" id="IPR036388">
    <property type="entry name" value="WH-like_DNA-bd_sf"/>
</dbReference>
<keyword evidence="8" id="KW-0804">Transcription</keyword>
<evidence type="ECO:0000256" key="12">
    <source>
        <dbReference type="SAM" id="MobiDB-lite"/>
    </source>
</evidence>
<dbReference type="CDD" id="cd00086">
    <property type="entry name" value="homeodomain"/>
    <property type="match status" value="1"/>
</dbReference>
<evidence type="ECO:0000313" key="16">
    <source>
        <dbReference type="Proteomes" id="UP001374579"/>
    </source>
</evidence>
<protein>
    <submittedName>
        <fullName evidence="15">Uncharacterized protein</fullName>
    </submittedName>
</protein>
<dbReference type="PANTHER" id="PTHR45636:SF41">
    <property type="entry name" value="PAIRED BOX PROTEIN PAX-6-RELATED"/>
    <property type="match status" value="1"/>
</dbReference>
<keyword evidence="3" id="KW-0217">Developmental protein</keyword>
<feature type="domain" description="Homeobox" evidence="13">
    <location>
        <begin position="237"/>
        <end position="297"/>
    </location>
</feature>
<dbReference type="Gene3D" id="1.10.10.10">
    <property type="entry name" value="Winged helix-like DNA-binding domain superfamily/Winged helix DNA-binding domain"/>
    <property type="match status" value="1"/>
</dbReference>
<evidence type="ECO:0000256" key="8">
    <source>
        <dbReference type="ARBA" id="ARBA00023163"/>
    </source>
</evidence>
<dbReference type="InterPro" id="IPR043565">
    <property type="entry name" value="PAX_fam"/>
</dbReference>
<feature type="domain" description="Paired" evidence="14">
    <location>
        <begin position="12"/>
        <end position="128"/>
    </location>
</feature>
<dbReference type="PROSITE" id="PS00027">
    <property type="entry name" value="HOMEOBOX_1"/>
    <property type="match status" value="1"/>
</dbReference>
<dbReference type="SMART" id="SM00389">
    <property type="entry name" value="HOX"/>
    <property type="match status" value="1"/>
</dbReference>
<dbReference type="InterPro" id="IPR017970">
    <property type="entry name" value="Homeobox_CS"/>
</dbReference>
<dbReference type="PROSITE" id="PS51057">
    <property type="entry name" value="PAIRED_2"/>
    <property type="match status" value="1"/>
</dbReference>
<dbReference type="PROSITE" id="PS50071">
    <property type="entry name" value="HOMEOBOX_2"/>
    <property type="match status" value="1"/>
</dbReference>